<name>K0RBQ1_THAOC</name>
<evidence type="ECO:0000313" key="3">
    <source>
        <dbReference type="Proteomes" id="UP000266841"/>
    </source>
</evidence>
<protein>
    <submittedName>
        <fullName evidence="2">Uncharacterized protein</fullName>
    </submittedName>
</protein>
<proteinExistence type="predicted"/>
<dbReference type="EMBL" id="AGNL01050370">
    <property type="protein sequence ID" value="EJK43967.1"/>
    <property type="molecule type" value="Genomic_DNA"/>
</dbReference>
<dbReference type="AlphaFoldDB" id="K0RBQ1"/>
<sequence>ELRALRGDGDEACANCGKARERRRQAQELHGLPPRQVLQRGLPEGPPQEAQGCMQEARGRAQGRAAVQSGAREVGGGLLPPLYACNTPSTAGICDDAILLREDAV</sequence>
<accession>K0RBQ1</accession>
<evidence type="ECO:0000256" key="1">
    <source>
        <dbReference type="SAM" id="MobiDB-lite"/>
    </source>
</evidence>
<dbReference type="Proteomes" id="UP000266841">
    <property type="component" value="Unassembled WGS sequence"/>
</dbReference>
<keyword evidence="3" id="KW-1185">Reference proteome</keyword>
<gene>
    <name evidence="2" type="ORF">THAOC_37539</name>
</gene>
<evidence type="ECO:0000313" key="2">
    <source>
        <dbReference type="EMBL" id="EJK43967.1"/>
    </source>
</evidence>
<reference evidence="2 3" key="1">
    <citation type="journal article" date="2012" name="Genome Biol.">
        <title>Genome and low-iron response of an oceanic diatom adapted to chronic iron limitation.</title>
        <authorList>
            <person name="Lommer M."/>
            <person name="Specht M."/>
            <person name="Roy A.S."/>
            <person name="Kraemer L."/>
            <person name="Andreson R."/>
            <person name="Gutowska M.A."/>
            <person name="Wolf J."/>
            <person name="Bergner S.V."/>
            <person name="Schilhabel M.B."/>
            <person name="Klostermeier U.C."/>
            <person name="Beiko R.G."/>
            <person name="Rosenstiel P."/>
            <person name="Hippler M."/>
            <person name="Laroche J."/>
        </authorList>
    </citation>
    <scope>NUCLEOTIDE SEQUENCE [LARGE SCALE GENOMIC DNA]</scope>
    <source>
        <strain evidence="2 3">CCMP1005</strain>
    </source>
</reference>
<feature type="region of interest" description="Disordered" evidence="1">
    <location>
        <begin position="24"/>
        <end position="68"/>
    </location>
</feature>
<comment type="caution">
    <text evidence="2">The sequence shown here is derived from an EMBL/GenBank/DDBJ whole genome shotgun (WGS) entry which is preliminary data.</text>
</comment>
<organism evidence="2 3">
    <name type="scientific">Thalassiosira oceanica</name>
    <name type="common">Marine diatom</name>
    <dbReference type="NCBI Taxonomy" id="159749"/>
    <lineage>
        <taxon>Eukaryota</taxon>
        <taxon>Sar</taxon>
        <taxon>Stramenopiles</taxon>
        <taxon>Ochrophyta</taxon>
        <taxon>Bacillariophyta</taxon>
        <taxon>Coscinodiscophyceae</taxon>
        <taxon>Thalassiosirophycidae</taxon>
        <taxon>Thalassiosirales</taxon>
        <taxon>Thalassiosiraceae</taxon>
        <taxon>Thalassiosira</taxon>
    </lineage>
</organism>
<feature type="non-terminal residue" evidence="2">
    <location>
        <position position="1"/>
    </location>
</feature>